<proteinExistence type="predicted"/>
<sequence length="129" mass="14931">MESNDSPAHSQTTVLGLYLIYVKFRRGTCLPFRLNSASFPTPFKTIKEQTNTFDIIHQHIETSTLHLYSIIKFSINKVFKRANFFSTASSSNLDHRKYLCQYNNTFRRVFSQSLIPHRTHHSASKSTVS</sequence>
<name>A0A5N6JYL2_MONLA</name>
<comment type="caution">
    <text evidence="1">The sequence shown here is derived from an EMBL/GenBank/DDBJ whole genome shotgun (WGS) entry which is preliminary data.</text>
</comment>
<evidence type="ECO:0000313" key="1">
    <source>
        <dbReference type="EMBL" id="KAB8294252.1"/>
    </source>
</evidence>
<reference evidence="1 2" key="1">
    <citation type="submission" date="2019-06" db="EMBL/GenBank/DDBJ databases">
        <title>Genome Sequence of the Brown Rot Fungal Pathogen Monilinia laxa.</title>
        <authorList>
            <person name="De Miccolis Angelini R.M."/>
            <person name="Landi L."/>
            <person name="Abate D."/>
            <person name="Pollastro S."/>
            <person name="Romanazzi G."/>
            <person name="Faretra F."/>
        </authorList>
    </citation>
    <scope>NUCLEOTIDE SEQUENCE [LARGE SCALE GENOMIC DNA]</scope>
    <source>
        <strain evidence="1 2">Mlax316</strain>
    </source>
</reference>
<accession>A0A5N6JYL2</accession>
<keyword evidence="2" id="KW-1185">Reference proteome</keyword>
<dbReference type="Proteomes" id="UP000326757">
    <property type="component" value="Unassembled WGS sequence"/>
</dbReference>
<gene>
    <name evidence="1" type="ORF">EYC80_009680</name>
</gene>
<dbReference type="OrthoDB" id="346839at2759"/>
<dbReference type="AlphaFoldDB" id="A0A5N6JYL2"/>
<organism evidence="1 2">
    <name type="scientific">Monilinia laxa</name>
    <name type="common">Brown rot fungus</name>
    <name type="synonym">Sclerotinia laxa</name>
    <dbReference type="NCBI Taxonomy" id="61186"/>
    <lineage>
        <taxon>Eukaryota</taxon>
        <taxon>Fungi</taxon>
        <taxon>Dikarya</taxon>
        <taxon>Ascomycota</taxon>
        <taxon>Pezizomycotina</taxon>
        <taxon>Leotiomycetes</taxon>
        <taxon>Helotiales</taxon>
        <taxon>Sclerotiniaceae</taxon>
        <taxon>Monilinia</taxon>
    </lineage>
</organism>
<dbReference type="EMBL" id="VIGI01000011">
    <property type="protein sequence ID" value="KAB8294252.1"/>
    <property type="molecule type" value="Genomic_DNA"/>
</dbReference>
<evidence type="ECO:0000313" key="2">
    <source>
        <dbReference type="Proteomes" id="UP000326757"/>
    </source>
</evidence>
<protein>
    <submittedName>
        <fullName evidence="1">Uncharacterized protein</fullName>
    </submittedName>
</protein>